<protein>
    <submittedName>
        <fullName evidence="1">Uncharacterized protein</fullName>
    </submittedName>
</protein>
<comment type="caution">
    <text evidence="1">The sequence shown here is derived from an EMBL/GenBank/DDBJ whole genome shotgun (WGS) entry which is preliminary data.</text>
</comment>
<proteinExistence type="predicted"/>
<gene>
    <name evidence="1" type="ORF">FPZ43_02880</name>
</gene>
<accession>A0A563UJ92</accession>
<sequence length="100" mass="11432">MVILKVGKQDQDENQIEIVSERGVWGSGIYNLFKAKFLNALSPREITNEPTDKNDPSFLGEIHVDSEREKWEYKGNKLNASVLKEIADFILDYKAPDAVY</sequence>
<evidence type="ECO:0000313" key="2">
    <source>
        <dbReference type="Proteomes" id="UP000320042"/>
    </source>
</evidence>
<organism evidence="1 2">
    <name type="scientific">Mucilaginibacter pallidiroseus</name>
    <dbReference type="NCBI Taxonomy" id="2599295"/>
    <lineage>
        <taxon>Bacteria</taxon>
        <taxon>Pseudomonadati</taxon>
        <taxon>Bacteroidota</taxon>
        <taxon>Sphingobacteriia</taxon>
        <taxon>Sphingobacteriales</taxon>
        <taxon>Sphingobacteriaceae</taxon>
        <taxon>Mucilaginibacter</taxon>
    </lineage>
</organism>
<evidence type="ECO:0000313" key="1">
    <source>
        <dbReference type="EMBL" id="TWR31437.1"/>
    </source>
</evidence>
<dbReference type="EMBL" id="VOEJ01000001">
    <property type="protein sequence ID" value="TWR31437.1"/>
    <property type="molecule type" value="Genomic_DNA"/>
</dbReference>
<dbReference type="Proteomes" id="UP000320042">
    <property type="component" value="Unassembled WGS sequence"/>
</dbReference>
<reference evidence="1 2" key="1">
    <citation type="submission" date="2019-07" db="EMBL/GenBank/DDBJ databases">
        <authorList>
            <person name="Kim J."/>
        </authorList>
    </citation>
    <scope>NUCLEOTIDE SEQUENCE [LARGE SCALE GENOMIC DNA]</scope>
    <source>
        <strain evidence="2">dk17</strain>
    </source>
</reference>
<dbReference type="AlphaFoldDB" id="A0A563UJ92"/>
<dbReference type="OrthoDB" id="796121at2"/>
<dbReference type="RefSeq" id="WP_146380334.1">
    <property type="nucleotide sequence ID" value="NZ_VOEJ01000001.1"/>
</dbReference>
<name>A0A563UJ92_9SPHI</name>
<keyword evidence="2" id="KW-1185">Reference proteome</keyword>